<feature type="transmembrane region" description="Helical" evidence="5">
    <location>
        <begin position="68"/>
        <end position="91"/>
    </location>
</feature>
<dbReference type="GO" id="GO:0042773">
    <property type="term" value="P:ATP synthesis coupled electron transport"/>
    <property type="evidence" value="ECO:0007669"/>
    <property type="project" value="InterPro"/>
</dbReference>
<dbReference type="EMBL" id="UINC01000461">
    <property type="protein sequence ID" value="SUZ55784.1"/>
    <property type="molecule type" value="Genomic_DNA"/>
</dbReference>
<feature type="transmembrane region" description="Helical" evidence="5">
    <location>
        <begin position="397"/>
        <end position="417"/>
    </location>
</feature>
<proteinExistence type="inferred from homology"/>
<feature type="transmembrane region" description="Helical" evidence="5">
    <location>
        <begin position="103"/>
        <end position="136"/>
    </location>
</feature>
<protein>
    <recommendedName>
        <fullName evidence="6">NADH:quinone oxidoreductase/Mrp antiporter transmembrane domain-containing protein</fullName>
    </recommendedName>
</protein>
<feature type="transmembrane region" description="Helical" evidence="5">
    <location>
        <begin position="12"/>
        <end position="31"/>
    </location>
</feature>
<dbReference type="HAMAP" id="MF_00445">
    <property type="entry name" value="NDH1_NuoN_1"/>
    <property type="match status" value="1"/>
</dbReference>
<keyword evidence="4 5" id="KW-0472">Membrane</keyword>
<feature type="transmembrane region" description="Helical" evidence="5">
    <location>
        <begin position="320"/>
        <end position="341"/>
    </location>
</feature>
<comment type="subcellular location">
    <subcellularLocation>
        <location evidence="1">Membrane</location>
        <topology evidence="1">Multi-pass membrane protein</topology>
    </subcellularLocation>
</comment>
<organism evidence="7">
    <name type="scientific">marine metagenome</name>
    <dbReference type="NCBI Taxonomy" id="408172"/>
    <lineage>
        <taxon>unclassified sequences</taxon>
        <taxon>metagenomes</taxon>
        <taxon>ecological metagenomes</taxon>
    </lineage>
</organism>
<evidence type="ECO:0000256" key="2">
    <source>
        <dbReference type="ARBA" id="ARBA00022692"/>
    </source>
</evidence>
<name>A0A381NNT4_9ZZZZ</name>
<keyword evidence="2 5" id="KW-0812">Transmembrane</keyword>
<evidence type="ECO:0000256" key="1">
    <source>
        <dbReference type="ARBA" id="ARBA00004141"/>
    </source>
</evidence>
<reference evidence="7" key="1">
    <citation type="submission" date="2018-05" db="EMBL/GenBank/DDBJ databases">
        <authorList>
            <person name="Lanie J.A."/>
            <person name="Ng W.-L."/>
            <person name="Kazmierczak K.M."/>
            <person name="Andrzejewski T.M."/>
            <person name="Davidsen T.M."/>
            <person name="Wayne K.J."/>
            <person name="Tettelin H."/>
            <person name="Glass J.I."/>
            <person name="Rusch D."/>
            <person name="Podicherti R."/>
            <person name="Tsui H.-C.T."/>
            <person name="Winkler M.E."/>
        </authorList>
    </citation>
    <scope>NUCLEOTIDE SEQUENCE</scope>
</reference>
<feature type="transmembrane region" description="Helical" evidence="5">
    <location>
        <begin position="266"/>
        <end position="285"/>
    </location>
</feature>
<accession>A0A381NNT4</accession>
<gene>
    <name evidence="7" type="ORF">METZ01_LOCUS8638</name>
</gene>
<feature type="transmembrane region" description="Helical" evidence="5">
    <location>
        <begin position="37"/>
        <end position="56"/>
    </location>
</feature>
<evidence type="ECO:0000256" key="4">
    <source>
        <dbReference type="ARBA" id="ARBA00023136"/>
    </source>
</evidence>
<feature type="transmembrane region" description="Helical" evidence="5">
    <location>
        <begin position="362"/>
        <end position="385"/>
    </location>
</feature>
<feature type="domain" description="NADH:quinone oxidoreductase/Mrp antiporter transmembrane" evidence="6">
    <location>
        <begin position="120"/>
        <end position="410"/>
    </location>
</feature>
<dbReference type="PANTHER" id="PTHR22773">
    <property type="entry name" value="NADH DEHYDROGENASE"/>
    <property type="match status" value="1"/>
</dbReference>
<feature type="transmembrane region" description="Helical" evidence="5">
    <location>
        <begin position="292"/>
        <end position="308"/>
    </location>
</feature>
<evidence type="ECO:0000256" key="3">
    <source>
        <dbReference type="ARBA" id="ARBA00022989"/>
    </source>
</evidence>
<feature type="transmembrane region" description="Helical" evidence="5">
    <location>
        <begin position="438"/>
        <end position="458"/>
    </location>
</feature>
<feature type="transmembrane region" description="Helical" evidence="5">
    <location>
        <begin position="199"/>
        <end position="222"/>
    </location>
</feature>
<dbReference type="GO" id="GO:0008137">
    <property type="term" value="F:NADH dehydrogenase (ubiquinone) activity"/>
    <property type="evidence" value="ECO:0007669"/>
    <property type="project" value="InterPro"/>
</dbReference>
<dbReference type="Pfam" id="PF00361">
    <property type="entry name" value="Proton_antipo_M"/>
    <property type="match status" value="1"/>
</dbReference>
<evidence type="ECO:0000259" key="6">
    <source>
        <dbReference type="Pfam" id="PF00361"/>
    </source>
</evidence>
<dbReference type="InterPro" id="IPR010096">
    <property type="entry name" value="NADH-Q_OxRdtase_suN/2"/>
</dbReference>
<evidence type="ECO:0000313" key="7">
    <source>
        <dbReference type="EMBL" id="SUZ55784.1"/>
    </source>
</evidence>
<keyword evidence="3 5" id="KW-1133">Transmembrane helix</keyword>
<dbReference type="GO" id="GO:0016020">
    <property type="term" value="C:membrane"/>
    <property type="evidence" value="ECO:0007669"/>
    <property type="project" value="UniProtKB-SubCell"/>
</dbReference>
<feature type="transmembrane region" description="Helical" evidence="5">
    <location>
        <begin position="157"/>
        <end position="179"/>
    </location>
</feature>
<dbReference type="InterPro" id="IPR001750">
    <property type="entry name" value="ND/Mrp_TM"/>
</dbReference>
<dbReference type="AlphaFoldDB" id="A0A381NNT4"/>
<sequence length="477" mass="52171">MILEQIKLLMPEIIIATGICTMVLSSSIKIISTKFSSQIIAVLTLMTATASTIFLLPSESQYLFDHQVIIDPLTSGLRISSYVIVLIVIFGTDVNEKTNQNELFLIELFATLGISIICSAANFLIIYLGLELLALSLYALVTSNKHSIESTEAGMKFFILGAIASAVFLYGISLIYGTYGTLNIHEINSIDSTKTLETQIALGFLLCGIAFKFGAIPFHTWVPDAYQGASTSAALFISTAPKIAAFALLYRILIDGFMAASETWTVMIQVLGILSLILGNLIAISQTNMKRLLGYSAIGHVGFIFLGISTGTKNGLDSSLFYVLIYVLMMIAAFMSLEVLSSKNHKVELISDLKGLNSSHPWFALIVLFVMFSMIGIPPFAGFFAKWSILSSLVDANMIYTAIIAIIMSVVAAFYYLRVVWYIYFEKTELSVSQIGSSSLQQITVSCVGLFLLFLGLMPKPLLDFCNKIISSKLLID</sequence>
<evidence type="ECO:0000256" key="5">
    <source>
        <dbReference type="SAM" id="Phobius"/>
    </source>
</evidence>
<dbReference type="NCBIfam" id="TIGR01770">
    <property type="entry name" value="NDH_I_N"/>
    <property type="match status" value="1"/>
</dbReference>